<gene>
    <name evidence="1" type="ORF">DYB26_006248</name>
</gene>
<feature type="non-terminal residue" evidence="1">
    <location>
        <position position="1"/>
    </location>
</feature>
<sequence length="105" mass="11843">LQDAYNKQNQSASKDSAAREASARYKVAKDALMHSLNEAIIGAIPMSVDALERLYDEHLLRTCTQLSDGHQIKHEKIMQSLKADLATLMMQLKTINTCVMYEFAR</sequence>
<reference evidence="1 2" key="1">
    <citation type="submission" date="2018-08" db="EMBL/GenBank/DDBJ databases">
        <title>Aphanomyces genome sequencing and annotation.</title>
        <authorList>
            <person name="Minardi D."/>
            <person name="Oidtmann B."/>
            <person name="Van Der Giezen M."/>
            <person name="Studholme D.J."/>
        </authorList>
    </citation>
    <scope>NUCLEOTIDE SEQUENCE [LARGE SCALE GENOMIC DNA]</scope>
    <source>
        <strain evidence="1 2">FDL457</strain>
    </source>
</reference>
<protein>
    <submittedName>
        <fullName evidence="1">Uncharacterized protein</fullName>
    </submittedName>
</protein>
<accession>A0A3R7BK38</accession>
<organism evidence="1 2">
    <name type="scientific">Aphanomyces astaci</name>
    <name type="common">Crayfish plague agent</name>
    <dbReference type="NCBI Taxonomy" id="112090"/>
    <lineage>
        <taxon>Eukaryota</taxon>
        <taxon>Sar</taxon>
        <taxon>Stramenopiles</taxon>
        <taxon>Oomycota</taxon>
        <taxon>Saprolegniomycetes</taxon>
        <taxon>Saprolegniales</taxon>
        <taxon>Verrucalvaceae</taxon>
        <taxon>Aphanomyces</taxon>
    </lineage>
</organism>
<dbReference type="EMBL" id="QUTF01021195">
    <property type="protein sequence ID" value="RHY93916.1"/>
    <property type="molecule type" value="Genomic_DNA"/>
</dbReference>
<name>A0A3R7BK38_APHAT</name>
<dbReference type="VEuPathDB" id="FungiDB:H257_13474"/>
<evidence type="ECO:0000313" key="2">
    <source>
        <dbReference type="Proteomes" id="UP000286510"/>
    </source>
</evidence>
<dbReference type="Proteomes" id="UP000286510">
    <property type="component" value="Unassembled WGS sequence"/>
</dbReference>
<proteinExistence type="predicted"/>
<comment type="caution">
    <text evidence="1">The sequence shown here is derived from an EMBL/GenBank/DDBJ whole genome shotgun (WGS) entry which is preliminary data.</text>
</comment>
<dbReference type="AlphaFoldDB" id="A0A3R7BK38"/>
<evidence type="ECO:0000313" key="1">
    <source>
        <dbReference type="EMBL" id="RHY93916.1"/>
    </source>
</evidence>